<reference evidence="3" key="1">
    <citation type="journal article" date="2019" name="Int. J. Syst. Evol. Microbiol.">
        <title>The Global Catalogue of Microorganisms (GCM) 10K type strain sequencing project: providing services to taxonomists for standard genome sequencing and annotation.</title>
        <authorList>
            <consortium name="The Broad Institute Genomics Platform"/>
            <consortium name="The Broad Institute Genome Sequencing Center for Infectious Disease"/>
            <person name="Wu L."/>
            <person name="Ma J."/>
        </authorList>
    </citation>
    <scope>NUCLEOTIDE SEQUENCE [LARGE SCALE GENOMIC DNA]</scope>
    <source>
        <strain evidence="3">JCM 19212</strain>
    </source>
</reference>
<organism evidence="2 3">
    <name type="scientific">Lysobacter panacisoli</name>
    <dbReference type="NCBI Taxonomy" id="1255263"/>
    <lineage>
        <taxon>Bacteria</taxon>
        <taxon>Pseudomonadati</taxon>
        <taxon>Pseudomonadota</taxon>
        <taxon>Gammaproteobacteria</taxon>
        <taxon>Lysobacterales</taxon>
        <taxon>Lysobacteraceae</taxon>
        <taxon>Lysobacter</taxon>
    </lineage>
</organism>
<accession>A0ABP9L6H1</accession>
<keyword evidence="3" id="KW-1185">Reference proteome</keyword>
<comment type="caution">
    <text evidence="2">The sequence shown here is derived from an EMBL/GenBank/DDBJ whole genome shotgun (WGS) entry which is preliminary data.</text>
</comment>
<feature type="region of interest" description="Disordered" evidence="1">
    <location>
        <begin position="1"/>
        <end position="61"/>
    </location>
</feature>
<dbReference type="Proteomes" id="UP001501083">
    <property type="component" value="Unassembled WGS sequence"/>
</dbReference>
<evidence type="ECO:0000313" key="2">
    <source>
        <dbReference type="EMBL" id="GAA5072115.1"/>
    </source>
</evidence>
<dbReference type="EMBL" id="BAABKY010000002">
    <property type="protein sequence ID" value="GAA5072115.1"/>
    <property type="molecule type" value="Genomic_DNA"/>
</dbReference>
<proteinExistence type="predicted"/>
<gene>
    <name evidence="2" type="ORF">GCM10025759_11720</name>
</gene>
<evidence type="ECO:0000313" key="3">
    <source>
        <dbReference type="Proteomes" id="UP001501083"/>
    </source>
</evidence>
<sequence>MRWQDMSGEITGQACNATTRIPGGHMARTSRKAAEPAPESIRDATVSLIRESSRKEQRKRN</sequence>
<evidence type="ECO:0000256" key="1">
    <source>
        <dbReference type="SAM" id="MobiDB-lite"/>
    </source>
</evidence>
<protein>
    <submittedName>
        <fullName evidence="2">Uncharacterized protein</fullName>
    </submittedName>
</protein>
<name>A0ABP9L6H1_9GAMM</name>